<feature type="region of interest" description="Disordered" evidence="1">
    <location>
        <begin position="139"/>
        <end position="172"/>
    </location>
</feature>
<dbReference type="GeneID" id="63772033"/>
<proteinExistence type="predicted"/>
<dbReference type="AlphaFoldDB" id="A0A1Y2E1B4"/>
<protein>
    <recommendedName>
        <fullName evidence="5">Prp 4 CRoW domain-containing protein</fullName>
    </recommendedName>
</protein>
<dbReference type="RefSeq" id="XP_040716480.1">
    <property type="nucleotide sequence ID" value="XM_040855821.1"/>
</dbReference>
<keyword evidence="2" id="KW-0732">Signal</keyword>
<dbReference type="STRING" id="1141098.A0A1Y2E1B4"/>
<dbReference type="EMBL" id="MCFJ01000006">
    <property type="protein sequence ID" value="ORY65328.1"/>
    <property type="molecule type" value="Genomic_DNA"/>
</dbReference>
<evidence type="ECO:0000313" key="3">
    <source>
        <dbReference type="EMBL" id="ORY65328.1"/>
    </source>
</evidence>
<dbReference type="InParanoid" id="A0A1Y2E1B4"/>
<evidence type="ECO:0000256" key="1">
    <source>
        <dbReference type="SAM" id="MobiDB-lite"/>
    </source>
</evidence>
<feature type="signal peptide" evidence="2">
    <location>
        <begin position="1"/>
        <end position="18"/>
    </location>
</feature>
<feature type="compositionally biased region" description="Low complexity" evidence="1">
    <location>
        <begin position="149"/>
        <end position="169"/>
    </location>
</feature>
<name>A0A1Y2E1B4_9PEZI</name>
<sequence>MLFHASLAVTALAGLAAAEPVPQPYKLNVIKMSVRDIFGLERRQDGYQPSQTFCGTGLTCTDACGAGFEQCDSTDATIHCFDPTAKQTCCGTGTGDSCDEGYFCSSDSAGATWCCPDGLSLEECAKQYSVTGGLSSELPASTPVGVSMPTTSSVETASTASTSATPAVTGTDAEATADRTTYISEIVKTVVPTAASAGSNTTGVSPTFASTSTLPVQAAASKGSTSFVALLAALAFAAIL</sequence>
<keyword evidence="4" id="KW-1185">Reference proteome</keyword>
<evidence type="ECO:0000313" key="4">
    <source>
        <dbReference type="Proteomes" id="UP000193689"/>
    </source>
</evidence>
<dbReference type="Proteomes" id="UP000193689">
    <property type="component" value="Unassembled WGS sequence"/>
</dbReference>
<dbReference type="OrthoDB" id="5409186at2759"/>
<feature type="chain" id="PRO_5013345094" description="Prp 4 CRoW domain-containing protein" evidence="2">
    <location>
        <begin position="19"/>
        <end position="240"/>
    </location>
</feature>
<gene>
    <name evidence="3" type="ORF">BCR38DRAFT_340913</name>
</gene>
<reference evidence="3 4" key="1">
    <citation type="submission" date="2016-07" db="EMBL/GenBank/DDBJ databases">
        <title>Pervasive Adenine N6-methylation of Active Genes in Fungi.</title>
        <authorList>
            <consortium name="DOE Joint Genome Institute"/>
            <person name="Mondo S.J."/>
            <person name="Dannebaum R.O."/>
            <person name="Kuo R.C."/>
            <person name="Labutti K."/>
            <person name="Haridas S."/>
            <person name="Kuo A."/>
            <person name="Salamov A."/>
            <person name="Ahrendt S.R."/>
            <person name="Lipzen A."/>
            <person name="Sullivan W."/>
            <person name="Andreopoulos W.B."/>
            <person name="Clum A."/>
            <person name="Lindquist E."/>
            <person name="Daum C."/>
            <person name="Ramamoorthy G.K."/>
            <person name="Gryganskyi A."/>
            <person name="Culley D."/>
            <person name="Magnuson J.K."/>
            <person name="James T.Y."/>
            <person name="O'Malley M.A."/>
            <person name="Stajich J.E."/>
            <person name="Spatafora J.W."/>
            <person name="Visel A."/>
            <person name="Grigoriev I.V."/>
        </authorList>
    </citation>
    <scope>NUCLEOTIDE SEQUENCE [LARGE SCALE GENOMIC DNA]</scope>
    <source>
        <strain evidence="3 4">CBS 129021</strain>
    </source>
</reference>
<accession>A0A1Y2E1B4</accession>
<comment type="caution">
    <text evidence="3">The sequence shown here is derived from an EMBL/GenBank/DDBJ whole genome shotgun (WGS) entry which is preliminary data.</text>
</comment>
<evidence type="ECO:0000256" key="2">
    <source>
        <dbReference type="SAM" id="SignalP"/>
    </source>
</evidence>
<organism evidence="3 4">
    <name type="scientific">Pseudomassariella vexata</name>
    <dbReference type="NCBI Taxonomy" id="1141098"/>
    <lineage>
        <taxon>Eukaryota</taxon>
        <taxon>Fungi</taxon>
        <taxon>Dikarya</taxon>
        <taxon>Ascomycota</taxon>
        <taxon>Pezizomycotina</taxon>
        <taxon>Sordariomycetes</taxon>
        <taxon>Xylariomycetidae</taxon>
        <taxon>Amphisphaeriales</taxon>
        <taxon>Pseudomassariaceae</taxon>
        <taxon>Pseudomassariella</taxon>
    </lineage>
</organism>
<evidence type="ECO:0008006" key="5">
    <source>
        <dbReference type="Google" id="ProtNLM"/>
    </source>
</evidence>